<keyword evidence="2" id="KW-0067">ATP-binding</keyword>
<dbReference type="InterPro" id="IPR058031">
    <property type="entry name" value="AAA_lid_NorR"/>
</dbReference>
<dbReference type="Gene3D" id="3.40.50.2300">
    <property type="match status" value="1"/>
</dbReference>
<evidence type="ECO:0000313" key="9">
    <source>
        <dbReference type="Proteomes" id="UP001589607"/>
    </source>
</evidence>
<dbReference type="PROSITE" id="PS00688">
    <property type="entry name" value="SIGMA54_INTERACT_3"/>
    <property type="match status" value="1"/>
</dbReference>
<keyword evidence="4" id="KW-0804">Transcription</keyword>
<dbReference type="SMART" id="SM00448">
    <property type="entry name" value="REC"/>
    <property type="match status" value="1"/>
</dbReference>
<dbReference type="InterPro" id="IPR002078">
    <property type="entry name" value="Sigma_54_int"/>
</dbReference>
<dbReference type="EMBL" id="JBHMEY010000042">
    <property type="protein sequence ID" value="MFB9097232.1"/>
    <property type="molecule type" value="Genomic_DNA"/>
</dbReference>
<feature type="modified residue" description="4-aspartylphosphate" evidence="5">
    <location>
        <position position="52"/>
    </location>
</feature>
<dbReference type="SMART" id="SM00382">
    <property type="entry name" value="AAA"/>
    <property type="match status" value="1"/>
</dbReference>
<dbReference type="InterPro" id="IPR002197">
    <property type="entry name" value="HTH_Fis"/>
</dbReference>
<keyword evidence="5" id="KW-0597">Phosphoprotein</keyword>
<dbReference type="InterPro" id="IPR009057">
    <property type="entry name" value="Homeodomain-like_sf"/>
</dbReference>
<keyword evidence="9" id="KW-1185">Reference proteome</keyword>
<dbReference type="Gene3D" id="1.10.8.60">
    <property type="match status" value="1"/>
</dbReference>
<keyword evidence="3" id="KW-0805">Transcription regulation</keyword>
<dbReference type="Proteomes" id="UP001589607">
    <property type="component" value="Unassembled WGS sequence"/>
</dbReference>
<dbReference type="Pfam" id="PF00158">
    <property type="entry name" value="Sigma54_activat"/>
    <property type="match status" value="1"/>
</dbReference>
<evidence type="ECO:0000259" key="7">
    <source>
        <dbReference type="PROSITE" id="PS50110"/>
    </source>
</evidence>
<dbReference type="InterPro" id="IPR001789">
    <property type="entry name" value="Sig_transdc_resp-reg_receiver"/>
</dbReference>
<dbReference type="CDD" id="cd00009">
    <property type="entry name" value="AAA"/>
    <property type="match status" value="1"/>
</dbReference>
<dbReference type="InterPro" id="IPR027417">
    <property type="entry name" value="P-loop_NTPase"/>
</dbReference>
<dbReference type="Gene3D" id="3.40.50.300">
    <property type="entry name" value="P-loop containing nucleotide triphosphate hydrolases"/>
    <property type="match status" value="1"/>
</dbReference>
<dbReference type="CDD" id="cd00156">
    <property type="entry name" value="REC"/>
    <property type="match status" value="1"/>
</dbReference>
<dbReference type="Pfam" id="PF00072">
    <property type="entry name" value="Response_reg"/>
    <property type="match status" value="1"/>
</dbReference>
<evidence type="ECO:0000256" key="1">
    <source>
        <dbReference type="ARBA" id="ARBA00022741"/>
    </source>
</evidence>
<dbReference type="SUPFAM" id="SSF52540">
    <property type="entry name" value="P-loop containing nucleoside triphosphate hydrolases"/>
    <property type="match status" value="1"/>
</dbReference>
<dbReference type="PANTHER" id="PTHR32071">
    <property type="entry name" value="TRANSCRIPTIONAL REGULATORY PROTEIN"/>
    <property type="match status" value="1"/>
</dbReference>
<name>A0ABV5GPF6_9FLAO</name>
<dbReference type="PROSITE" id="PS50045">
    <property type="entry name" value="SIGMA54_INTERACT_4"/>
    <property type="match status" value="1"/>
</dbReference>
<dbReference type="PANTHER" id="PTHR32071:SF81">
    <property type="entry name" value="PROPIONATE CATABOLISM OPERON REGULATORY PROTEIN"/>
    <property type="match status" value="1"/>
</dbReference>
<dbReference type="Pfam" id="PF02954">
    <property type="entry name" value="HTH_8"/>
    <property type="match status" value="1"/>
</dbReference>
<dbReference type="InterPro" id="IPR003593">
    <property type="entry name" value="AAA+_ATPase"/>
</dbReference>
<dbReference type="SUPFAM" id="SSF52172">
    <property type="entry name" value="CheY-like"/>
    <property type="match status" value="1"/>
</dbReference>
<evidence type="ECO:0000256" key="2">
    <source>
        <dbReference type="ARBA" id="ARBA00022840"/>
    </source>
</evidence>
<dbReference type="Gene3D" id="1.10.10.60">
    <property type="entry name" value="Homeodomain-like"/>
    <property type="match status" value="1"/>
</dbReference>
<accession>A0ABV5GPF6</accession>
<sequence>MPKILIIEDDNTFNNMLLHFLKRHDYEVVQTFTANEALDQVELHSFDIILSDLRLPDIDGLTLLSILKERQKNTPFILMTAYADVKTAVKAMKIGAADYISKPFVPEEALLVLQKIISNSKTENKEIIVVEKEKIEIPTSGYYWGNGIASITLKKHIDLVAPTTLSVLITGENGTGKEVAAKTIHDKSNRHKGPFVAVDCGAIPKDIASSEFFGHIKGSFTGAINDKIGCFEAANDGTLFLDEIGNLSYENQILLLRAIQERKIKKIGSNKEIDINIRLITATNENLKNAVENGNFREDLFHRLNEFSVQIPALRDRKEDLEAFSYLFLEKAAIQLEKNVTKISKDALTIFYQYHWPGNLRELQNYIKRATLLSAEDTIEVNSLPEELTSSEKQENNFQFGLKDVAEKAAITNALSIAKGNKSRAAELLGISRKTLYNKINQYELT</sequence>
<dbReference type="SUPFAM" id="SSF46689">
    <property type="entry name" value="Homeodomain-like"/>
    <property type="match status" value="1"/>
</dbReference>
<dbReference type="InterPro" id="IPR025944">
    <property type="entry name" value="Sigma_54_int_dom_CS"/>
</dbReference>
<gene>
    <name evidence="8" type="ORF">ACFFVF_11950</name>
</gene>
<dbReference type="PROSITE" id="PS50110">
    <property type="entry name" value="RESPONSE_REGULATORY"/>
    <property type="match status" value="1"/>
</dbReference>
<dbReference type="PRINTS" id="PR01590">
    <property type="entry name" value="HTHFIS"/>
</dbReference>
<dbReference type="InterPro" id="IPR011006">
    <property type="entry name" value="CheY-like_superfamily"/>
</dbReference>
<evidence type="ECO:0000256" key="4">
    <source>
        <dbReference type="ARBA" id="ARBA00023163"/>
    </source>
</evidence>
<evidence type="ECO:0000256" key="3">
    <source>
        <dbReference type="ARBA" id="ARBA00023015"/>
    </source>
</evidence>
<keyword evidence="1" id="KW-0547">Nucleotide-binding</keyword>
<reference evidence="8 9" key="1">
    <citation type="submission" date="2024-09" db="EMBL/GenBank/DDBJ databases">
        <authorList>
            <person name="Sun Q."/>
            <person name="Mori K."/>
        </authorList>
    </citation>
    <scope>NUCLEOTIDE SEQUENCE [LARGE SCALE GENOMIC DNA]</scope>
    <source>
        <strain evidence="8 9">CECT 7955</strain>
    </source>
</reference>
<comment type="caution">
    <text evidence="8">The sequence shown here is derived from an EMBL/GenBank/DDBJ whole genome shotgun (WGS) entry which is preliminary data.</text>
</comment>
<evidence type="ECO:0000313" key="8">
    <source>
        <dbReference type="EMBL" id="MFB9097232.1"/>
    </source>
</evidence>
<dbReference type="RefSeq" id="WP_236457849.1">
    <property type="nucleotide sequence ID" value="NZ_CBCSGE010000005.1"/>
</dbReference>
<feature type="domain" description="Response regulatory" evidence="7">
    <location>
        <begin position="3"/>
        <end position="117"/>
    </location>
</feature>
<evidence type="ECO:0000259" key="6">
    <source>
        <dbReference type="PROSITE" id="PS50045"/>
    </source>
</evidence>
<feature type="domain" description="Sigma-54 factor interaction" evidence="6">
    <location>
        <begin position="143"/>
        <end position="372"/>
    </location>
</feature>
<dbReference type="Pfam" id="PF25601">
    <property type="entry name" value="AAA_lid_14"/>
    <property type="match status" value="1"/>
</dbReference>
<protein>
    <submittedName>
        <fullName evidence="8">Sigma-54-dependent transcriptional regulator</fullName>
    </submittedName>
</protein>
<proteinExistence type="predicted"/>
<organism evidence="8 9">
    <name type="scientific">Flavobacterium jumunjinense</name>
    <dbReference type="NCBI Taxonomy" id="998845"/>
    <lineage>
        <taxon>Bacteria</taxon>
        <taxon>Pseudomonadati</taxon>
        <taxon>Bacteroidota</taxon>
        <taxon>Flavobacteriia</taxon>
        <taxon>Flavobacteriales</taxon>
        <taxon>Flavobacteriaceae</taxon>
        <taxon>Flavobacterium</taxon>
    </lineage>
</organism>
<evidence type="ECO:0000256" key="5">
    <source>
        <dbReference type="PROSITE-ProRule" id="PRU00169"/>
    </source>
</evidence>